<feature type="domain" description="SnoaL-like" evidence="1">
    <location>
        <begin position="9"/>
        <end position="108"/>
    </location>
</feature>
<dbReference type="AlphaFoldDB" id="A0A174BP36"/>
<dbReference type="InterPro" id="IPR032710">
    <property type="entry name" value="NTF2-like_dom_sf"/>
</dbReference>
<accession>A0A174BP36</accession>
<organism evidence="2 3">
    <name type="scientific">Hungatella hathewayi</name>
    <dbReference type="NCBI Taxonomy" id="154046"/>
    <lineage>
        <taxon>Bacteria</taxon>
        <taxon>Bacillati</taxon>
        <taxon>Bacillota</taxon>
        <taxon>Clostridia</taxon>
        <taxon>Lachnospirales</taxon>
        <taxon>Lachnospiraceae</taxon>
        <taxon>Hungatella</taxon>
    </lineage>
</organism>
<gene>
    <name evidence="2" type="ORF">ERS852407_01679</name>
</gene>
<evidence type="ECO:0000259" key="1">
    <source>
        <dbReference type="Pfam" id="PF12680"/>
    </source>
</evidence>
<dbReference type="Pfam" id="PF12680">
    <property type="entry name" value="SnoaL_2"/>
    <property type="match status" value="1"/>
</dbReference>
<reference evidence="2 3" key="1">
    <citation type="submission" date="2015-09" db="EMBL/GenBank/DDBJ databases">
        <authorList>
            <consortium name="Pathogen Informatics"/>
        </authorList>
    </citation>
    <scope>NUCLEOTIDE SEQUENCE [LARGE SCALE GENOMIC DNA]</scope>
    <source>
        <strain evidence="2 3">2789STDY5608850</strain>
    </source>
</reference>
<proteinExistence type="predicted"/>
<dbReference type="RefSeq" id="WP_055654156.1">
    <property type="nucleotide sequence ID" value="NZ_CABIXC010000003.1"/>
</dbReference>
<dbReference type="EMBL" id="CYZE01000003">
    <property type="protein sequence ID" value="CUO02822.1"/>
    <property type="molecule type" value="Genomic_DNA"/>
</dbReference>
<dbReference type="SUPFAM" id="SSF54427">
    <property type="entry name" value="NTF2-like"/>
    <property type="match status" value="1"/>
</dbReference>
<dbReference type="Proteomes" id="UP000095651">
    <property type="component" value="Unassembled WGS sequence"/>
</dbReference>
<dbReference type="InterPro" id="IPR037401">
    <property type="entry name" value="SnoaL-like"/>
</dbReference>
<sequence length="139" mass="16732">MNSREETIRLWFDMWLQKNELGILKIFSENAIYTESWGPEYHGATKIKLWFDEWNTRGTVLQWDIKQYFHKEKQTIVEWYFKNAMNNGKVEAFDGISLIEWTPDDRIQSLKEFGCNTSNYDPYQHGSVPQFKEEAAMWF</sequence>
<evidence type="ECO:0000313" key="2">
    <source>
        <dbReference type="EMBL" id="CUO02822.1"/>
    </source>
</evidence>
<name>A0A174BP36_9FIRM</name>
<dbReference type="Gene3D" id="3.10.450.50">
    <property type="match status" value="1"/>
</dbReference>
<evidence type="ECO:0000313" key="3">
    <source>
        <dbReference type="Proteomes" id="UP000095651"/>
    </source>
</evidence>
<protein>
    <recommendedName>
        <fullName evidence="1">SnoaL-like domain-containing protein</fullName>
    </recommendedName>
</protein>